<name>A0AAD3H2G2_9STRA</name>
<protein>
    <recommendedName>
        <fullName evidence="17">Short/branched chain specific acyl-CoA dehydrogenase, mitochondrial</fullName>
        <ecNumber evidence="16">1.3.8.5</ecNumber>
    </recommendedName>
    <alternativeName>
        <fullName evidence="19">2-methyl branched chain acyl-CoA dehydrogenase</fullName>
    </alternativeName>
    <alternativeName>
        <fullName evidence="18">2-methylbutyryl-coenzyme A dehydrogenase</fullName>
    </alternativeName>
</protein>
<dbReference type="PROSITE" id="PS00072">
    <property type="entry name" value="ACYL_COA_DH_1"/>
    <property type="match status" value="1"/>
</dbReference>
<evidence type="ECO:0000256" key="5">
    <source>
        <dbReference type="ARBA" id="ARBA00011881"/>
    </source>
</evidence>
<keyword evidence="6" id="KW-0597">Phosphoprotein</keyword>
<comment type="catalytic activity">
    <reaction evidence="25">
        <text>(2S)-2-methylbutanoyl-CoA + oxidized [electron-transfer flavoprotein] + H(+) = (2E)-2-methylbut-2-enoyl-CoA + reduced [electron-transfer flavoprotein]</text>
        <dbReference type="Rhea" id="RHEA:48256"/>
        <dbReference type="Rhea" id="RHEA-COMP:10685"/>
        <dbReference type="Rhea" id="RHEA-COMP:10686"/>
        <dbReference type="ChEBI" id="CHEBI:15378"/>
        <dbReference type="ChEBI" id="CHEBI:57337"/>
        <dbReference type="ChEBI" id="CHEBI:57692"/>
        <dbReference type="ChEBI" id="CHEBI:58307"/>
        <dbReference type="ChEBI" id="CHEBI:88166"/>
    </reaction>
    <physiologicalReaction direction="left-to-right" evidence="25">
        <dbReference type="Rhea" id="RHEA:48257"/>
    </physiologicalReaction>
</comment>
<keyword evidence="9" id="KW-0276">Fatty acid metabolism</keyword>
<feature type="domain" description="Acyl-CoA oxidase/dehydrogenase middle" evidence="29">
    <location>
        <begin position="133"/>
        <end position="229"/>
    </location>
</feature>
<evidence type="ECO:0000256" key="14">
    <source>
        <dbReference type="ARBA" id="ARBA00023128"/>
    </source>
</evidence>
<dbReference type="InterPro" id="IPR013786">
    <property type="entry name" value="AcylCoA_DH/ox_N"/>
</dbReference>
<dbReference type="GO" id="GO:0005759">
    <property type="term" value="C:mitochondrial matrix"/>
    <property type="evidence" value="ECO:0007669"/>
    <property type="project" value="UniProtKB-SubCell"/>
</dbReference>
<comment type="similarity">
    <text evidence="4 27">Belongs to the acyl-CoA dehydrogenase family.</text>
</comment>
<dbReference type="InterPro" id="IPR037069">
    <property type="entry name" value="AcylCoA_DH/ox_N_sf"/>
</dbReference>
<dbReference type="InterPro" id="IPR009100">
    <property type="entry name" value="AcylCoA_DH/oxidase_NM_dom_sf"/>
</dbReference>
<evidence type="ECO:0000256" key="7">
    <source>
        <dbReference type="ARBA" id="ARBA00022630"/>
    </source>
</evidence>
<comment type="pathway">
    <text evidence="3">Lipid metabolism; mitochondrial fatty acid beta-oxidation.</text>
</comment>
<keyword evidence="10" id="KW-0809">Transit peptide</keyword>
<comment type="cofactor">
    <cofactor evidence="1 27">
        <name>FAD</name>
        <dbReference type="ChEBI" id="CHEBI:57692"/>
    </cofactor>
</comment>
<dbReference type="GO" id="GO:0050660">
    <property type="term" value="F:flavin adenine dinucleotide binding"/>
    <property type="evidence" value="ECO:0007669"/>
    <property type="project" value="InterPro"/>
</dbReference>
<dbReference type="FunFam" id="1.10.540.10:FF:000012">
    <property type="entry name" value="Acyl-CoA dehydrogenase short/branched chain"/>
    <property type="match status" value="1"/>
</dbReference>
<evidence type="ECO:0000256" key="20">
    <source>
        <dbReference type="ARBA" id="ARBA00048235"/>
    </source>
</evidence>
<dbReference type="GO" id="GO:0006631">
    <property type="term" value="P:fatty acid metabolic process"/>
    <property type="evidence" value="ECO:0007669"/>
    <property type="project" value="UniProtKB-KW"/>
</dbReference>
<comment type="catalytic activity">
    <reaction evidence="22">
        <text>(2R)-2-methylbutanoyl-CoA + oxidized [electron-transfer flavoprotein] + H(+) = ethylacryloyl-CoA + reduced [electron-transfer flavoprotein]</text>
        <dbReference type="Rhea" id="RHEA:65296"/>
        <dbReference type="Rhea" id="RHEA-COMP:10685"/>
        <dbReference type="Rhea" id="RHEA-COMP:10686"/>
        <dbReference type="ChEBI" id="CHEBI:15378"/>
        <dbReference type="ChEBI" id="CHEBI:57692"/>
        <dbReference type="ChEBI" id="CHEBI:58307"/>
        <dbReference type="ChEBI" id="CHEBI:156439"/>
        <dbReference type="ChEBI" id="CHEBI:156440"/>
    </reaction>
    <physiologicalReaction direction="left-to-right" evidence="22">
        <dbReference type="Rhea" id="RHEA:65297"/>
    </physiologicalReaction>
</comment>
<dbReference type="PANTHER" id="PTHR43884:SF1">
    <property type="entry name" value="SHORT_BRANCHED CHAIN SPECIFIC ACYL-COA DEHYDROGENASE, MITOCHONDRIAL"/>
    <property type="match status" value="1"/>
</dbReference>
<dbReference type="InterPro" id="IPR006089">
    <property type="entry name" value="Acyl-CoA_DH_CS"/>
</dbReference>
<comment type="catalytic activity">
    <reaction evidence="26">
        <text>2-methylpropanoyl-CoA + oxidized [electron-transfer flavoprotein] + H(+) = 2-methylpropenoyl-CoA + reduced [electron-transfer flavoprotein]</text>
        <dbReference type="Rhea" id="RHEA:44180"/>
        <dbReference type="Rhea" id="RHEA-COMP:10685"/>
        <dbReference type="Rhea" id="RHEA-COMP:10686"/>
        <dbReference type="ChEBI" id="CHEBI:15378"/>
        <dbReference type="ChEBI" id="CHEBI:57338"/>
        <dbReference type="ChEBI" id="CHEBI:57692"/>
        <dbReference type="ChEBI" id="CHEBI:58307"/>
        <dbReference type="ChEBI" id="CHEBI:62500"/>
    </reaction>
    <physiologicalReaction direction="left-to-right" evidence="26">
        <dbReference type="Rhea" id="RHEA:44181"/>
    </physiologicalReaction>
</comment>
<evidence type="ECO:0000256" key="4">
    <source>
        <dbReference type="ARBA" id="ARBA00009347"/>
    </source>
</evidence>
<dbReference type="FunFam" id="1.20.140.10:FF:000002">
    <property type="entry name" value="Acyl-CoA dehydrogenase short/branched chain"/>
    <property type="match status" value="1"/>
</dbReference>
<evidence type="ECO:0000256" key="10">
    <source>
        <dbReference type="ARBA" id="ARBA00022946"/>
    </source>
</evidence>
<dbReference type="AlphaFoldDB" id="A0AAD3H2G2"/>
<comment type="caution">
    <text evidence="31">The sequence shown here is derived from an EMBL/GenBank/DDBJ whole genome shotgun (WGS) entry which is preliminary data.</text>
</comment>
<evidence type="ECO:0000256" key="11">
    <source>
        <dbReference type="ARBA" id="ARBA00022990"/>
    </source>
</evidence>
<comment type="catalytic activity">
    <reaction evidence="20">
        <text>2-methylbutanoyl-CoA + oxidized [electron-transfer flavoprotein] + H(+) = (2E)-2-methylbut-2-enoyl-CoA + reduced [electron-transfer flavoprotein]</text>
        <dbReference type="Rhea" id="RHEA:43780"/>
        <dbReference type="Rhea" id="RHEA-COMP:10685"/>
        <dbReference type="Rhea" id="RHEA-COMP:10686"/>
        <dbReference type="ChEBI" id="CHEBI:15378"/>
        <dbReference type="ChEBI" id="CHEBI:57336"/>
        <dbReference type="ChEBI" id="CHEBI:57337"/>
        <dbReference type="ChEBI" id="CHEBI:57692"/>
        <dbReference type="ChEBI" id="CHEBI:58307"/>
        <dbReference type="EC" id="1.3.8.5"/>
    </reaction>
    <physiologicalReaction direction="left-to-right" evidence="20">
        <dbReference type="Rhea" id="RHEA:43781"/>
    </physiologicalReaction>
</comment>
<proteinExistence type="inferred from homology"/>
<evidence type="ECO:0000256" key="22">
    <source>
        <dbReference type="ARBA" id="ARBA00048592"/>
    </source>
</evidence>
<evidence type="ECO:0000256" key="13">
    <source>
        <dbReference type="ARBA" id="ARBA00023098"/>
    </source>
</evidence>
<evidence type="ECO:0000259" key="28">
    <source>
        <dbReference type="Pfam" id="PF00441"/>
    </source>
</evidence>
<keyword evidence="7 27" id="KW-0285">Flavoprotein</keyword>
<evidence type="ECO:0000256" key="23">
    <source>
        <dbReference type="ARBA" id="ARBA00049096"/>
    </source>
</evidence>
<reference evidence="31 32" key="1">
    <citation type="journal article" date="2021" name="Sci. Rep.">
        <title>The genome of the diatom Chaetoceros tenuissimus carries an ancient integrated fragment of an extant virus.</title>
        <authorList>
            <person name="Hongo Y."/>
            <person name="Kimura K."/>
            <person name="Takaki Y."/>
            <person name="Yoshida Y."/>
            <person name="Baba S."/>
            <person name="Kobayashi G."/>
            <person name="Nagasaki K."/>
            <person name="Hano T."/>
            <person name="Tomaru Y."/>
        </authorList>
    </citation>
    <scope>NUCLEOTIDE SEQUENCE [LARGE SCALE GENOMIC DNA]</scope>
    <source>
        <strain evidence="31 32">NIES-3715</strain>
    </source>
</reference>
<evidence type="ECO:0000256" key="12">
    <source>
        <dbReference type="ARBA" id="ARBA00023002"/>
    </source>
</evidence>
<keyword evidence="11" id="KW-0007">Acetylation</keyword>
<keyword evidence="14" id="KW-0496">Mitochondrion</keyword>
<dbReference type="Pfam" id="PF02771">
    <property type="entry name" value="Acyl-CoA_dh_N"/>
    <property type="match status" value="1"/>
</dbReference>
<dbReference type="EMBL" id="BLLK01000027">
    <property type="protein sequence ID" value="GFH48137.1"/>
    <property type="molecule type" value="Genomic_DNA"/>
</dbReference>
<dbReference type="Pfam" id="PF02770">
    <property type="entry name" value="Acyl-CoA_dh_M"/>
    <property type="match status" value="1"/>
</dbReference>
<evidence type="ECO:0000313" key="32">
    <source>
        <dbReference type="Proteomes" id="UP001054902"/>
    </source>
</evidence>
<dbReference type="InterPro" id="IPR006091">
    <property type="entry name" value="Acyl-CoA_Oxase/DH_mid-dom"/>
</dbReference>
<dbReference type="Gene3D" id="2.40.110.10">
    <property type="entry name" value="Butyryl-CoA Dehydrogenase, subunit A, domain 2"/>
    <property type="match status" value="1"/>
</dbReference>
<evidence type="ECO:0000256" key="26">
    <source>
        <dbReference type="ARBA" id="ARBA00051903"/>
    </source>
</evidence>
<comment type="catalytic activity">
    <reaction evidence="24">
        <text>hexanoyl-CoA + oxidized [electron-transfer flavoprotein] + H(+) = (2E)-hexenoyl-CoA + reduced [electron-transfer flavoprotein]</text>
        <dbReference type="Rhea" id="RHEA:43464"/>
        <dbReference type="Rhea" id="RHEA-COMP:10685"/>
        <dbReference type="Rhea" id="RHEA-COMP:10686"/>
        <dbReference type="ChEBI" id="CHEBI:15378"/>
        <dbReference type="ChEBI" id="CHEBI:57692"/>
        <dbReference type="ChEBI" id="CHEBI:58307"/>
        <dbReference type="ChEBI" id="CHEBI:62077"/>
        <dbReference type="ChEBI" id="CHEBI:62620"/>
    </reaction>
    <physiologicalReaction direction="left-to-right" evidence="24">
        <dbReference type="Rhea" id="RHEA:43465"/>
    </physiologicalReaction>
</comment>
<dbReference type="PANTHER" id="PTHR43884">
    <property type="entry name" value="ACYL-COA DEHYDROGENASE"/>
    <property type="match status" value="1"/>
</dbReference>
<evidence type="ECO:0000256" key="6">
    <source>
        <dbReference type="ARBA" id="ARBA00022553"/>
    </source>
</evidence>
<gene>
    <name evidence="31" type="ORF">CTEN210_04613</name>
</gene>
<evidence type="ECO:0000256" key="21">
    <source>
        <dbReference type="ARBA" id="ARBA00048307"/>
    </source>
</evidence>
<evidence type="ECO:0000256" key="9">
    <source>
        <dbReference type="ARBA" id="ARBA00022832"/>
    </source>
</evidence>
<dbReference type="SUPFAM" id="SSF47203">
    <property type="entry name" value="Acyl-CoA dehydrogenase C-terminal domain-like"/>
    <property type="match status" value="1"/>
</dbReference>
<keyword evidence="13" id="KW-0443">Lipid metabolism</keyword>
<comment type="subcellular location">
    <subcellularLocation>
        <location evidence="2">Mitochondrion matrix</location>
    </subcellularLocation>
</comment>
<organism evidence="31 32">
    <name type="scientific">Chaetoceros tenuissimus</name>
    <dbReference type="NCBI Taxonomy" id="426638"/>
    <lineage>
        <taxon>Eukaryota</taxon>
        <taxon>Sar</taxon>
        <taxon>Stramenopiles</taxon>
        <taxon>Ochrophyta</taxon>
        <taxon>Bacillariophyta</taxon>
        <taxon>Coscinodiscophyceae</taxon>
        <taxon>Chaetocerotophycidae</taxon>
        <taxon>Chaetocerotales</taxon>
        <taxon>Chaetocerotaceae</taxon>
        <taxon>Chaetoceros</taxon>
    </lineage>
</organism>
<evidence type="ECO:0000259" key="30">
    <source>
        <dbReference type="Pfam" id="PF02771"/>
    </source>
</evidence>
<comment type="catalytic activity">
    <reaction evidence="21">
        <text>valproyl-CoA + oxidized [electron-transfer flavoprotein] + H(+) = (2E)-2-propylpent-2-enoyl-CoA + reduced [electron-transfer flavoprotein]</text>
        <dbReference type="Rhea" id="RHEA:65344"/>
        <dbReference type="Rhea" id="RHEA-COMP:10685"/>
        <dbReference type="Rhea" id="RHEA-COMP:10686"/>
        <dbReference type="ChEBI" id="CHEBI:15378"/>
        <dbReference type="ChEBI" id="CHEBI:57692"/>
        <dbReference type="ChEBI" id="CHEBI:58307"/>
        <dbReference type="ChEBI" id="CHEBI:156457"/>
        <dbReference type="ChEBI" id="CHEBI:156458"/>
    </reaction>
    <physiologicalReaction direction="left-to-right" evidence="21">
        <dbReference type="Rhea" id="RHEA:65345"/>
    </physiologicalReaction>
</comment>
<comment type="subunit">
    <text evidence="5">Homotetramer.</text>
</comment>
<evidence type="ECO:0000256" key="1">
    <source>
        <dbReference type="ARBA" id="ARBA00001974"/>
    </source>
</evidence>
<evidence type="ECO:0000256" key="16">
    <source>
        <dbReference type="ARBA" id="ARBA00039036"/>
    </source>
</evidence>
<evidence type="ECO:0000256" key="3">
    <source>
        <dbReference type="ARBA" id="ARBA00005198"/>
    </source>
</evidence>
<dbReference type="InterPro" id="IPR009075">
    <property type="entry name" value="AcylCo_DH/oxidase_C"/>
</dbReference>
<dbReference type="Pfam" id="PF00441">
    <property type="entry name" value="Acyl-CoA_dh_1"/>
    <property type="match status" value="1"/>
</dbReference>
<evidence type="ECO:0000256" key="8">
    <source>
        <dbReference type="ARBA" id="ARBA00022827"/>
    </source>
</evidence>
<dbReference type="InterPro" id="IPR046373">
    <property type="entry name" value="Acyl-CoA_Oxase/DH_mid-dom_sf"/>
</dbReference>
<evidence type="ECO:0000256" key="17">
    <source>
        <dbReference type="ARBA" id="ARBA00039850"/>
    </source>
</evidence>
<dbReference type="GO" id="GO:0046395">
    <property type="term" value="P:carboxylic acid catabolic process"/>
    <property type="evidence" value="ECO:0007669"/>
    <property type="project" value="UniProtKB-ARBA"/>
</dbReference>
<keyword evidence="8 27" id="KW-0274">FAD</keyword>
<evidence type="ECO:0000256" key="25">
    <source>
        <dbReference type="ARBA" id="ARBA00049552"/>
    </source>
</evidence>
<evidence type="ECO:0000256" key="24">
    <source>
        <dbReference type="ARBA" id="ARBA00049192"/>
    </source>
</evidence>
<evidence type="ECO:0000259" key="29">
    <source>
        <dbReference type="Pfam" id="PF02770"/>
    </source>
</evidence>
<dbReference type="PIRSF" id="PIRSF016578">
    <property type="entry name" value="HsaA"/>
    <property type="match status" value="1"/>
</dbReference>
<comment type="catalytic activity">
    <reaction evidence="23">
        <text>butanoyl-CoA + oxidized [electron-transfer flavoprotein] + H(+) = (2E)-butenoyl-CoA + reduced [electron-transfer flavoprotein]</text>
        <dbReference type="Rhea" id="RHEA:24004"/>
        <dbReference type="Rhea" id="RHEA-COMP:10685"/>
        <dbReference type="Rhea" id="RHEA-COMP:10686"/>
        <dbReference type="ChEBI" id="CHEBI:15378"/>
        <dbReference type="ChEBI" id="CHEBI:57332"/>
        <dbReference type="ChEBI" id="CHEBI:57371"/>
        <dbReference type="ChEBI" id="CHEBI:57692"/>
        <dbReference type="ChEBI" id="CHEBI:58307"/>
    </reaction>
    <physiologicalReaction direction="left-to-right" evidence="23">
        <dbReference type="Rhea" id="RHEA:24005"/>
    </physiologicalReaction>
</comment>
<keyword evidence="32" id="KW-1185">Reference proteome</keyword>
<dbReference type="FunFam" id="2.40.110.10:FF:000001">
    <property type="entry name" value="Acyl-CoA dehydrogenase, mitochondrial"/>
    <property type="match status" value="1"/>
</dbReference>
<feature type="domain" description="Acyl-CoA dehydrogenase/oxidase C-terminal" evidence="28">
    <location>
        <begin position="241"/>
        <end position="389"/>
    </location>
</feature>
<evidence type="ECO:0000256" key="2">
    <source>
        <dbReference type="ARBA" id="ARBA00004305"/>
    </source>
</evidence>
<dbReference type="Proteomes" id="UP001054902">
    <property type="component" value="Unassembled WGS sequence"/>
</dbReference>
<evidence type="ECO:0000256" key="27">
    <source>
        <dbReference type="RuleBase" id="RU362125"/>
    </source>
</evidence>
<evidence type="ECO:0000256" key="15">
    <source>
        <dbReference type="ARBA" id="ARBA00037895"/>
    </source>
</evidence>
<evidence type="ECO:0000256" key="19">
    <source>
        <dbReference type="ARBA" id="ARBA00042821"/>
    </source>
</evidence>
<accession>A0AAD3H2G2</accession>
<evidence type="ECO:0000256" key="18">
    <source>
        <dbReference type="ARBA" id="ARBA00041537"/>
    </source>
</evidence>
<dbReference type="EC" id="1.3.8.5" evidence="16"/>
<sequence length="395" mass="44077">MSSSAVDKFFPSPITLLTEDERMIKESVRKWAIKDLKPRLQEMETNECIYPSVIQKLFENGYMSMEINEKYGGIGTNFTSACIAIQEISRIDPSVALMVDVHNTLVVNMIRFWGSDYLKDKYLPKLAKDSVSSFCLSEANAGSDAFSMKTQAYRSSDNLFTINGTKSWITNAKEAEVLIVFCNVNPSEGYKGITAFVVDTDTEGVNIGVREKKLGLKASSTCQIVFDNVIVDASQMLGELGKGYEYCIKILNEGRIGIASQQIGIAKGCFDVVMPYLNEREQFGMKLADMPSLQQQYAQAATELYAAEVMMLNACRLKENGLPFVKEAAMSKLFASQVSEKICSQSIEWMGAVGYSTDYKVEKFFRDCKVGSIYEGSSNIQRQTIAKIMKSEYSH</sequence>
<dbReference type="Gene3D" id="1.10.540.10">
    <property type="entry name" value="Acyl-CoA dehydrogenase/oxidase, N-terminal domain"/>
    <property type="match status" value="1"/>
</dbReference>
<feature type="domain" description="Acyl-CoA dehydrogenase/oxidase N-terminal" evidence="30">
    <location>
        <begin position="18"/>
        <end position="128"/>
    </location>
</feature>
<keyword evidence="12 27" id="KW-0560">Oxidoreductase</keyword>
<evidence type="ECO:0000313" key="31">
    <source>
        <dbReference type="EMBL" id="GFH48137.1"/>
    </source>
</evidence>
<dbReference type="InterPro" id="IPR036250">
    <property type="entry name" value="AcylCo_DH-like_C"/>
</dbReference>
<dbReference type="GO" id="GO:0003853">
    <property type="term" value="F:short-chain 2-methyl fatty acyl-CoA dehydrogenase activity"/>
    <property type="evidence" value="ECO:0007669"/>
    <property type="project" value="UniProtKB-EC"/>
</dbReference>
<dbReference type="Gene3D" id="1.20.140.10">
    <property type="entry name" value="Butyryl-CoA Dehydrogenase, subunit A, domain 3"/>
    <property type="match status" value="1"/>
</dbReference>
<dbReference type="SUPFAM" id="SSF56645">
    <property type="entry name" value="Acyl-CoA dehydrogenase NM domain-like"/>
    <property type="match status" value="1"/>
</dbReference>
<comment type="pathway">
    <text evidence="15">Amino-acid degradation; L-isoleucine degradation.</text>
</comment>